<evidence type="ECO:0000256" key="4">
    <source>
        <dbReference type="ARBA" id="ARBA00022989"/>
    </source>
</evidence>
<dbReference type="GO" id="GO:0005886">
    <property type="term" value="C:plasma membrane"/>
    <property type="evidence" value="ECO:0007669"/>
    <property type="project" value="UniProtKB-SubCell"/>
</dbReference>
<keyword evidence="5 6" id="KW-0472">Membrane</keyword>
<dbReference type="Pfam" id="PF01810">
    <property type="entry name" value="LysE"/>
    <property type="match status" value="1"/>
</dbReference>
<organism evidence="7 8">
    <name type="scientific">Moritella yayanosii</name>
    <dbReference type="NCBI Taxonomy" id="69539"/>
    <lineage>
        <taxon>Bacteria</taxon>
        <taxon>Pseudomonadati</taxon>
        <taxon>Pseudomonadota</taxon>
        <taxon>Gammaproteobacteria</taxon>
        <taxon>Alteromonadales</taxon>
        <taxon>Moritellaceae</taxon>
        <taxon>Moritella</taxon>
    </lineage>
</organism>
<reference evidence="8" key="1">
    <citation type="submission" date="2018-05" db="EMBL/GenBank/DDBJ databases">
        <authorList>
            <person name="Cea G.-C."/>
            <person name="William W."/>
        </authorList>
    </citation>
    <scope>NUCLEOTIDE SEQUENCE [LARGE SCALE GENOMIC DNA]</scope>
    <source>
        <strain evidence="8">DB21MT 5</strain>
    </source>
</reference>
<feature type="transmembrane region" description="Helical" evidence="6">
    <location>
        <begin position="41"/>
        <end position="60"/>
    </location>
</feature>
<keyword evidence="8" id="KW-1185">Reference proteome</keyword>
<dbReference type="GO" id="GO:0015171">
    <property type="term" value="F:amino acid transmembrane transporter activity"/>
    <property type="evidence" value="ECO:0007669"/>
    <property type="project" value="TreeGrafter"/>
</dbReference>
<evidence type="ECO:0000256" key="6">
    <source>
        <dbReference type="SAM" id="Phobius"/>
    </source>
</evidence>
<name>A0A330LPP0_9GAMM</name>
<dbReference type="PANTHER" id="PTHR30086">
    <property type="entry name" value="ARGININE EXPORTER PROTEIN ARGO"/>
    <property type="match status" value="1"/>
</dbReference>
<dbReference type="OrthoDB" id="9812084at2"/>
<evidence type="ECO:0000256" key="3">
    <source>
        <dbReference type="ARBA" id="ARBA00022692"/>
    </source>
</evidence>
<evidence type="ECO:0000256" key="2">
    <source>
        <dbReference type="ARBA" id="ARBA00022475"/>
    </source>
</evidence>
<dbReference type="PANTHER" id="PTHR30086:SF20">
    <property type="entry name" value="ARGININE EXPORTER PROTEIN ARGO-RELATED"/>
    <property type="match status" value="1"/>
</dbReference>
<accession>A0A330LPP0</accession>
<dbReference type="InterPro" id="IPR001123">
    <property type="entry name" value="LeuE-type"/>
</dbReference>
<keyword evidence="3 6" id="KW-0812">Transmembrane</keyword>
<comment type="subcellular location">
    <subcellularLocation>
        <location evidence="1">Cell membrane</location>
        <topology evidence="1">Multi-pass membrane protein</topology>
    </subcellularLocation>
</comment>
<dbReference type="Proteomes" id="UP000250163">
    <property type="component" value="Chromosome MORIYA"/>
</dbReference>
<keyword evidence="2" id="KW-1003">Cell membrane</keyword>
<feature type="transmembrane region" description="Helical" evidence="6">
    <location>
        <begin position="179"/>
        <end position="197"/>
    </location>
</feature>
<protein>
    <submittedName>
        <fullName evidence="7">Lysine exporter protein LysE/YggA</fullName>
    </submittedName>
</protein>
<keyword evidence="4 6" id="KW-1133">Transmembrane helix</keyword>
<dbReference type="EMBL" id="LS483250">
    <property type="protein sequence ID" value="SQD78402.1"/>
    <property type="molecule type" value="Genomic_DNA"/>
</dbReference>
<feature type="transmembrane region" description="Helical" evidence="6">
    <location>
        <begin position="72"/>
        <end position="90"/>
    </location>
</feature>
<gene>
    <name evidence="7" type="ORF">MORIYA_1924</name>
</gene>
<sequence length="198" mass="21589">MSTLIAMALFAFVTSISPGPVNIVATSSGANFGFNKTLHHITGATIGFTSILLLLGVGVIEVFHENPEIMNYLSYIGAAFLLYMSYKIAFSPISKVDEENQATPPTILEGLLCQWLNPKAWIVAISGVTVFSPNGENNTSSILLFSVVFFVVCFLSISIWAVMGVTIKKLLSHPEHYKIFNLIMGCILASTVIYLLIY</sequence>
<feature type="transmembrane region" description="Helical" evidence="6">
    <location>
        <begin position="142"/>
        <end position="167"/>
    </location>
</feature>
<dbReference type="GO" id="GO:0033228">
    <property type="term" value="P:cysteine export across plasma membrane"/>
    <property type="evidence" value="ECO:0007669"/>
    <property type="project" value="TreeGrafter"/>
</dbReference>
<proteinExistence type="predicted"/>
<evidence type="ECO:0000256" key="1">
    <source>
        <dbReference type="ARBA" id="ARBA00004651"/>
    </source>
</evidence>
<dbReference type="KEGG" id="mya:MORIYA_1924"/>
<evidence type="ECO:0000313" key="8">
    <source>
        <dbReference type="Proteomes" id="UP000250163"/>
    </source>
</evidence>
<dbReference type="AlphaFoldDB" id="A0A330LPP0"/>
<evidence type="ECO:0000256" key="5">
    <source>
        <dbReference type="ARBA" id="ARBA00023136"/>
    </source>
</evidence>
<evidence type="ECO:0000313" key="7">
    <source>
        <dbReference type="EMBL" id="SQD78402.1"/>
    </source>
</evidence>
<dbReference type="RefSeq" id="WP_112714492.1">
    <property type="nucleotide sequence ID" value="NZ_LS483250.1"/>
</dbReference>